<dbReference type="AlphaFoldDB" id="A0A1Y1XT19"/>
<reference evidence="2 3" key="1">
    <citation type="submission" date="2016-07" db="EMBL/GenBank/DDBJ databases">
        <title>Pervasive Adenine N6-methylation of Active Genes in Fungi.</title>
        <authorList>
            <consortium name="DOE Joint Genome Institute"/>
            <person name="Mondo S.J."/>
            <person name="Dannebaum R.O."/>
            <person name="Kuo R.C."/>
            <person name="Labutti K."/>
            <person name="Haridas S."/>
            <person name="Kuo A."/>
            <person name="Salamov A."/>
            <person name="Ahrendt S.R."/>
            <person name="Lipzen A."/>
            <person name="Sullivan W."/>
            <person name="Andreopoulos W.B."/>
            <person name="Clum A."/>
            <person name="Lindquist E."/>
            <person name="Daum C."/>
            <person name="Ramamoorthy G.K."/>
            <person name="Gryganskyi A."/>
            <person name="Culley D."/>
            <person name="Magnuson J.K."/>
            <person name="James T.Y."/>
            <person name="O'Malley M.A."/>
            <person name="Stajich J.E."/>
            <person name="Spatafora J.W."/>
            <person name="Visel A."/>
            <person name="Grigoriev I.V."/>
        </authorList>
    </citation>
    <scope>NUCLEOTIDE SEQUENCE [LARGE SCALE GENOMIC DNA]</scope>
    <source>
        <strain evidence="2 3">CBS 931.73</strain>
    </source>
</reference>
<dbReference type="Proteomes" id="UP000193498">
    <property type="component" value="Unassembled WGS sequence"/>
</dbReference>
<keyword evidence="3" id="KW-1185">Reference proteome</keyword>
<protein>
    <submittedName>
        <fullName evidence="2">Uncharacterized protein</fullName>
    </submittedName>
</protein>
<name>A0A1Y1XT19_9FUNG</name>
<proteinExistence type="predicted"/>
<evidence type="ECO:0000313" key="3">
    <source>
        <dbReference type="Proteomes" id="UP000193498"/>
    </source>
</evidence>
<accession>A0A1Y1XT19</accession>
<organism evidence="2 3">
    <name type="scientific">Basidiobolus meristosporus CBS 931.73</name>
    <dbReference type="NCBI Taxonomy" id="1314790"/>
    <lineage>
        <taxon>Eukaryota</taxon>
        <taxon>Fungi</taxon>
        <taxon>Fungi incertae sedis</taxon>
        <taxon>Zoopagomycota</taxon>
        <taxon>Entomophthoromycotina</taxon>
        <taxon>Basidiobolomycetes</taxon>
        <taxon>Basidiobolales</taxon>
        <taxon>Basidiobolaceae</taxon>
        <taxon>Basidiobolus</taxon>
    </lineage>
</organism>
<feature type="region of interest" description="Disordered" evidence="1">
    <location>
        <begin position="1"/>
        <end position="22"/>
    </location>
</feature>
<sequence>MLSTDLLFTKRTPQDEPVGDDDCSPDYRRPGCLSNALRCKFRRRQLVQKNQAPHSEYFRLLAASKGGVFTISFLGEQVPTSSVIRKAHPNVSLDIARALAKMQDMLQQTSSQLTKLNTACRDYADRRKCANDDVMEYIKWRELLPDSEGNCNVCAHWGGSFPEVCSRVIGRELTTIEFEVVHRYEEIAQMVKAVCTNEYEEEAIENCTRAWIANICELFMRTGDAIKQKTSNVYNSKGSWKSYTDDVDTWSAIGKCVGVEKDIYCPEVLFGWILRFLVEYEAGWGNVSENMHLFEQFGLIDFKRIAVPCDAHHEQVLLRLMEQAALPGVKPGLIYLNNLGLWCKAICERGQQAVKESYVPFTTRCNRCKLWGTVCDVSAAGTNALLTSQDRLHRLEYQSFLCKIINDGYDFETDYMRGEVSNFVQVLPEAMRTFNVLRKDAAHISQCDLLCHTSLLSCAITGLYGILSGRNLVVEKQCYRVYVDEGNSPTTYWKYRFFGEYKHCIRAHTSEEGYSELDRIERWTRTICNKTAGTISGDLGDLTYEVWSATAGIVLQCDFGVLDIHSACSIAGEKRVTLHQIIHKWGGKWHELAYAALLAMYVLPLNIGDVTVSGSIDLCTIPEWQDLLKSEMM</sequence>
<gene>
    <name evidence="2" type="ORF">K493DRAFT_341009</name>
</gene>
<dbReference type="EMBL" id="MCFE01000491">
    <property type="protein sequence ID" value="ORX88907.1"/>
    <property type="molecule type" value="Genomic_DNA"/>
</dbReference>
<comment type="caution">
    <text evidence="2">The sequence shown here is derived from an EMBL/GenBank/DDBJ whole genome shotgun (WGS) entry which is preliminary data.</text>
</comment>
<dbReference type="InParanoid" id="A0A1Y1XT19"/>
<evidence type="ECO:0000313" key="2">
    <source>
        <dbReference type="EMBL" id="ORX88907.1"/>
    </source>
</evidence>
<evidence type="ECO:0000256" key="1">
    <source>
        <dbReference type="SAM" id="MobiDB-lite"/>
    </source>
</evidence>